<dbReference type="InterPro" id="IPR017970">
    <property type="entry name" value="Homeobox_CS"/>
</dbReference>
<evidence type="ECO:0000256" key="2">
    <source>
        <dbReference type="ARBA" id="ARBA00022723"/>
    </source>
</evidence>
<dbReference type="GO" id="GO:0030182">
    <property type="term" value="P:neuron differentiation"/>
    <property type="evidence" value="ECO:0007669"/>
    <property type="project" value="TreeGrafter"/>
</dbReference>
<keyword evidence="15" id="KW-1185">Reference proteome</keyword>
<dbReference type="SUPFAM" id="SSF46689">
    <property type="entry name" value="Homeodomain-like"/>
    <property type="match status" value="1"/>
</dbReference>
<dbReference type="PANTHER" id="PTHR24208:SF170">
    <property type="entry name" value="MECHANOSENSORY PROTEIN 3"/>
    <property type="match status" value="1"/>
</dbReference>
<dbReference type="InterPro" id="IPR001781">
    <property type="entry name" value="Znf_LIM"/>
</dbReference>
<feature type="domain" description="LIM zinc-binding" evidence="13">
    <location>
        <begin position="134"/>
        <end position="193"/>
    </location>
</feature>
<feature type="DNA-binding region" description="Homeobox" evidence="9">
    <location>
        <begin position="328"/>
        <end position="387"/>
    </location>
</feature>
<dbReference type="InterPro" id="IPR001356">
    <property type="entry name" value="HD"/>
</dbReference>
<dbReference type="SUPFAM" id="SSF57716">
    <property type="entry name" value="Glucocorticoid receptor-like (DNA-binding domain)"/>
    <property type="match status" value="1"/>
</dbReference>
<dbReference type="InterPro" id="IPR050453">
    <property type="entry name" value="LIM_Homeobox_TF"/>
</dbReference>
<name>A0A7E4ULA4_PANRE</name>
<keyword evidence="6 9" id="KW-0238">DNA-binding</keyword>
<evidence type="ECO:0000313" key="15">
    <source>
        <dbReference type="Proteomes" id="UP000492821"/>
    </source>
</evidence>
<keyword evidence="5 10" id="KW-0440">LIM domain</keyword>
<dbReference type="GO" id="GO:0046872">
    <property type="term" value="F:metal ion binding"/>
    <property type="evidence" value="ECO:0007669"/>
    <property type="project" value="UniProtKB-KW"/>
</dbReference>
<feature type="region of interest" description="Disordered" evidence="12">
    <location>
        <begin position="279"/>
        <end position="298"/>
    </location>
</feature>
<organism evidence="15 16">
    <name type="scientific">Panagrellus redivivus</name>
    <name type="common">Microworm</name>
    <dbReference type="NCBI Taxonomy" id="6233"/>
    <lineage>
        <taxon>Eukaryota</taxon>
        <taxon>Metazoa</taxon>
        <taxon>Ecdysozoa</taxon>
        <taxon>Nematoda</taxon>
        <taxon>Chromadorea</taxon>
        <taxon>Rhabditida</taxon>
        <taxon>Tylenchina</taxon>
        <taxon>Panagrolaimomorpha</taxon>
        <taxon>Panagrolaimoidea</taxon>
        <taxon>Panagrolaimidae</taxon>
        <taxon>Panagrellus</taxon>
    </lineage>
</organism>
<dbReference type="Gene3D" id="2.10.110.10">
    <property type="entry name" value="Cysteine Rich Protein"/>
    <property type="match status" value="2"/>
</dbReference>
<accession>A0A7E4ULA4</accession>
<keyword evidence="4 10" id="KW-0862">Zinc</keyword>
<evidence type="ECO:0000256" key="9">
    <source>
        <dbReference type="PROSITE-ProRule" id="PRU00108"/>
    </source>
</evidence>
<dbReference type="PROSITE" id="PS00478">
    <property type="entry name" value="LIM_DOMAIN_1"/>
    <property type="match status" value="1"/>
</dbReference>
<dbReference type="Gene3D" id="1.10.10.60">
    <property type="entry name" value="Homeodomain-like"/>
    <property type="match status" value="1"/>
</dbReference>
<dbReference type="SMART" id="SM00132">
    <property type="entry name" value="LIM"/>
    <property type="match status" value="2"/>
</dbReference>
<evidence type="ECO:0000256" key="4">
    <source>
        <dbReference type="ARBA" id="ARBA00022833"/>
    </source>
</evidence>
<dbReference type="GO" id="GO:0000981">
    <property type="term" value="F:DNA-binding transcription factor activity, RNA polymerase II-specific"/>
    <property type="evidence" value="ECO:0007669"/>
    <property type="project" value="InterPro"/>
</dbReference>
<evidence type="ECO:0000256" key="11">
    <source>
        <dbReference type="RuleBase" id="RU000682"/>
    </source>
</evidence>
<evidence type="ECO:0000256" key="10">
    <source>
        <dbReference type="PROSITE-ProRule" id="PRU00125"/>
    </source>
</evidence>
<keyword evidence="7 9" id="KW-0371">Homeobox</keyword>
<comment type="subcellular location">
    <subcellularLocation>
        <location evidence="1 9 11">Nucleus</location>
    </subcellularLocation>
</comment>
<evidence type="ECO:0000256" key="1">
    <source>
        <dbReference type="ARBA" id="ARBA00004123"/>
    </source>
</evidence>
<keyword evidence="8 9" id="KW-0539">Nucleus</keyword>
<feature type="domain" description="LIM zinc-binding" evidence="13">
    <location>
        <begin position="194"/>
        <end position="259"/>
    </location>
</feature>
<evidence type="ECO:0000256" key="3">
    <source>
        <dbReference type="ARBA" id="ARBA00022737"/>
    </source>
</evidence>
<dbReference type="WBParaSite" id="Pan_g10071.t1">
    <property type="protein sequence ID" value="Pan_g10071.t1"/>
    <property type="gene ID" value="Pan_g10071"/>
</dbReference>
<dbReference type="Proteomes" id="UP000492821">
    <property type="component" value="Unassembled WGS sequence"/>
</dbReference>
<dbReference type="Pfam" id="PF00046">
    <property type="entry name" value="Homeodomain"/>
    <property type="match status" value="1"/>
</dbReference>
<protein>
    <submittedName>
        <fullName evidence="16">Homeobox domain-containing protein</fullName>
    </submittedName>
</protein>
<reference evidence="16" key="2">
    <citation type="submission" date="2020-10" db="UniProtKB">
        <authorList>
            <consortium name="WormBaseParasite"/>
        </authorList>
    </citation>
    <scope>IDENTIFICATION</scope>
</reference>
<dbReference type="GO" id="GO:0000977">
    <property type="term" value="F:RNA polymerase II transcription regulatory region sequence-specific DNA binding"/>
    <property type="evidence" value="ECO:0007669"/>
    <property type="project" value="TreeGrafter"/>
</dbReference>
<evidence type="ECO:0000259" key="13">
    <source>
        <dbReference type="PROSITE" id="PS50023"/>
    </source>
</evidence>
<feature type="domain" description="Homeobox" evidence="14">
    <location>
        <begin position="326"/>
        <end position="386"/>
    </location>
</feature>
<dbReference type="InterPro" id="IPR009057">
    <property type="entry name" value="Homeodomain-like_sf"/>
</dbReference>
<evidence type="ECO:0000313" key="16">
    <source>
        <dbReference type="WBParaSite" id="Pan_g10071.t1"/>
    </source>
</evidence>
<keyword evidence="2 10" id="KW-0479">Metal-binding</keyword>
<dbReference type="PROSITE" id="PS50023">
    <property type="entry name" value="LIM_DOMAIN_2"/>
    <property type="match status" value="2"/>
</dbReference>
<evidence type="ECO:0000256" key="7">
    <source>
        <dbReference type="ARBA" id="ARBA00023155"/>
    </source>
</evidence>
<dbReference type="AlphaFoldDB" id="A0A7E4ULA4"/>
<dbReference type="PANTHER" id="PTHR24208">
    <property type="entry name" value="LIM/HOMEOBOX PROTEIN LHX"/>
    <property type="match status" value="1"/>
</dbReference>
<evidence type="ECO:0000256" key="12">
    <source>
        <dbReference type="SAM" id="MobiDB-lite"/>
    </source>
</evidence>
<sequence>MAYEYATAYSLSPPPCRGCEPVSVTSPVAMGMTTERLQAVRMNTKHCVPQHFSGFTCLPWGEMYSTTFNYGNEDFVNLNQCNLAVANNDVHSEYGMPTVSGNEKPPLAAIGEVIELIGQTWTMDYGSAIEKPMATCQVCCQGIQDQYMMKIGQTVCHEKCATCCLCQIQLTDKCYEKNGSFYCQVHYYSEYSPYRCAGCGVGISPNDMVYKLKNNIIYHVSCHCCYHCGKHLVPGEQIVIDPMTKSVTCMAHSTIAVSDEVVEKPVVIKKEAKNIVTSSTKTSSFDSSSNATTSGPSVIPNGPVIPQYPFEMYAFGEMYSDDGRLMKRRGPRTTIKQNQLDVLNQIFSSTPKPSKHARAKLALETGLSMRVIQVWFQNRRSKERRLKHLCNFLRHYESKGLMPPPFGFNEDGTVITTGGPFSPNTLQSFAVDEANIYDDDSGELSS</sequence>
<reference evidence="15" key="1">
    <citation type="journal article" date="2013" name="Genetics">
        <title>The draft genome and transcriptome of Panagrellus redivivus are shaped by the harsh demands of a free-living lifestyle.</title>
        <authorList>
            <person name="Srinivasan J."/>
            <person name="Dillman A.R."/>
            <person name="Macchietto M.G."/>
            <person name="Heikkinen L."/>
            <person name="Lakso M."/>
            <person name="Fracchia K.M."/>
            <person name="Antoshechkin I."/>
            <person name="Mortazavi A."/>
            <person name="Wong G."/>
            <person name="Sternberg P.W."/>
        </authorList>
    </citation>
    <scope>NUCLEOTIDE SEQUENCE [LARGE SCALE GENOMIC DNA]</scope>
    <source>
        <strain evidence="15">MT8872</strain>
    </source>
</reference>
<dbReference type="PROSITE" id="PS00027">
    <property type="entry name" value="HOMEOBOX_1"/>
    <property type="match status" value="1"/>
</dbReference>
<dbReference type="PROSITE" id="PS50071">
    <property type="entry name" value="HOMEOBOX_2"/>
    <property type="match status" value="1"/>
</dbReference>
<evidence type="ECO:0000259" key="14">
    <source>
        <dbReference type="PROSITE" id="PS50071"/>
    </source>
</evidence>
<proteinExistence type="predicted"/>
<feature type="compositionally biased region" description="Low complexity" evidence="12">
    <location>
        <begin position="279"/>
        <end position="294"/>
    </location>
</feature>
<dbReference type="GO" id="GO:0005634">
    <property type="term" value="C:nucleus"/>
    <property type="evidence" value="ECO:0007669"/>
    <property type="project" value="UniProtKB-SubCell"/>
</dbReference>
<evidence type="ECO:0000256" key="5">
    <source>
        <dbReference type="ARBA" id="ARBA00023038"/>
    </source>
</evidence>
<evidence type="ECO:0000256" key="6">
    <source>
        <dbReference type="ARBA" id="ARBA00023125"/>
    </source>
</evidence>
<dbReference type="Pfam" id="PF00412">
    <property type="entry name" value="LIM"/>
    <property type="match status" value="2"/>
</dbReference>
<dbReference type="SMART" id="SM00389">
    <property type="entry name" value="HOX"/>
    <property type="match status" value="1"/>
</dbReference>
<evidence type="ECO:0000256" key="8">
    <source>
        <dbReference type="ARBA" id="ARBA00023242"/>
    </source>
</evidence>
<dbReference type="CDD" id="cd00086">
    <property type="entry name" value="homeodomain"/>
    <property type="match status" value="1"/>
</dbReference>
<keyword evidence="3" id="KW-0677">Repeat</keyword>
<dbReference type="FunFam" id="1.10.10.60:FF:000620">
    <property type="entry name" value="Mechanosensory protein 3"/>
    <property type="match status" value="1"/>
</dbReference>